<dbReference type="PANTHER" id="PTHR12058:SF1">
    <property type="entry name" value="ACTIN-RELATED PROTEIN 2_3 COMPLEX SUBUNIT 2B"/>
    <property type="match status" value="1"/>
</dbReference>
<dbReference type="OMA" id="YFDFQEE"/>
<sequence length="366" mass="42170">MLKFAFENVTRLVILIDDSIDKAQAIDHHISEFGDVRYHIQDSAQDQNSIYLSISAPSLSPNHFLRNGLPRGTAQTIERIYGGVAEIFEPPKEGFQLTIRIDFSKLPLAEEDRIKVGTEICSLRAVLLGSQLKEMLWTLCSQDDVHGGYKPIKLMYHPGEPFFVIRLPDKITSVFPMRFKDDSDVVLATAFFQELMDLRCSSSWDKAPTCTWSPIPPIELRGEPLHELSTNGGFVSFDILSRHIEGPKLEKTVWSLLNFSAYVKYHIKCSRGFMQRSMRKRLESLAEVMQKAKITRDDKKQVQGCGCMRRLLNASKTKVNRTNCGQFLQKIKRVRLRIRIRGFSRFQRRWLKIPKFHSSIKYSKLD</sequence>
<comment type="subcellular location">
    <subcellularLocation>
        <location evidence="1 6">Cytoplasm</location>
        <location evidence="1 6">Cytoskeleton</location>
    </subcellularLocation>
</comment>
<evidence type="ECO:0000313" key="7">
    <source>
        <dbReference type="EMBL" id="ERN18954.1"/>
    </source>
</evidence>
<dbReference type="Proteomes" id="UP000017836">
    <property type="component" value="Unassembled WGS sequence"/>
</dbReference>
<dbReference type="GO" id="GO:0005885">
    <property type="term" value="C:Arp2/3 protein complex"/>
    <property type="evidence" value="ECO:0000318"/>
    <property type="project" value="GO_Central"/>
</dbReference>
<dbReference type="eggNOG" id="KOG2826">
    <property type="taxonomic scope" value="Eukaryota"/>
</dbReference>
<keyword evidence="5 6" id="KW-0206">Cytoskeleton</keyword>
<dbReference type="SUPFAM" id="SSF69645">
    <property type="entry name" value="Arp2/3 complex subunits"/>
    <property type="match status" value="2"/>
</dbReference>
<comment type="subunit">
    <text evidence="6">Component of the Arp2/3 complex.</text>
</comment>
<keyword evidence="4 6" id="KW-0009">Actin-binding</keyword>
<evidence type="ECO:0000256" key="1">
    <source>
        <dbReference type="ARBA" id="ARBA00004245"/>
    </source>
</evidence>
<evidence type="ECO:0000256" key="5">
    <source>
        <dbReference type="ARBA" id="ARBA00023212"/>
    </source>
</evidence>
<dbReference type="AlphaFoldDB" id="U5D8Z7"/>
<evidence type="ECO:0000256" key="2">
    <source>
        <dbReference type="ARBA" id="ARBA00007192"/>
    </source>
</evidence>
<dbReference type="InterPro" id="IPR034666">
    <property type="entry name" value="ARPC2/4"/>
</dbReference>
<keyword evidence="3 6" id="KW-0963">Cytoplasm</keyword>
<dbReference type="Pfam" id="PF04045">
    <property type="entry name" value="P34-Arc"/>
    <property type="match status" value="1"/>
</dbReference>
<keyword evidence="8" id="KW-1185">Reference proteome</keyword>
<name>U5D8Z7_AMBTC</name>
<protein>
    <recommendedName>
        <fullName evidence="6">Arp2/3 complex 34 kDa subunit</fullName>
    </recommendedName>
</protein>
<evidence type="ECO:0000313" key="8">
    <source>
        <dbReference type="Proteomes" id="UP000017836"/>
    </source>
</evidence>
<dbReference type="GO" id="GO:0051015">
    <property type="term" value="F:actin filament binding"/>
    <property type="evidence" value="ECO:0000318"/>
    <property type="project" value="GO_Central"/>
</dbReference>
<dbReference type="GO" id="GO:0030041">
    <property type="term" value="P:actin filament polymerization"/>
    <property type="evidence" value="ECO:0007669"/>
    <property type="project" value="InterPro"/>
</dbReference>
<dbReference type="PANTHER" id="PTHR12058">
    <property type="entry name" value="ARP2/3 COMPLEX 34 KDA SUBUNIT"/>
    <property type="match status" value="1"/>
</dbReference>
<dbReference type="InterPro" id="IPR007188">
    <property type="entry name" value="ARPC2"/>
</dbReference>
<reference evidence="8" key="1">
    <citation type="journal article" date="2013" name="Science">
        <title>The Amborella genome and the evolution of flowering plants.</title>
        <authorList>
            <consortium name="Amborella Genome Project"/>
        </authorList>
    </citation>
    <scope>NUCLEOTIDE SEQUENCE [LARGE SCALE GENOMIC DNA]</scope>
</reference>
<comment type="similarity">
    <text evidence="2 6">Belongs to the ARPC2 family.</text>
</comment>
<proteinExistence type="inferred from homology"/>
<evidence type="ECO:0000256" key="4">
    <source>
        <dbReference type="ARBA" id="ARBA00023203"/>
    </source>
</evidence>
<accession>U5D8Z7</accession>
<evidence type="ECO:0000256" key="3">
    <source>
        <dbReference type="ARBA" id="ARBA00022490"/>
    </source>
</evidence>
<dbReference type="Gramene" id="ERN18954">
    <property type="protein sequence ID" value="ERN18954"/>
    <property type="gene ID" value="AMTR_s00067p00202620"/>
</dbReference>
<dbReference type="GO" id="GO:0005200">
    <property type="term" value="F:structural constituent of cytoskeleton"/>
    <property type="evidence" value="ECO:0000318"/>
    <property type="project" value="GO_Central"/>
</dbReference>
<organism evidence="7 8">
    <name type="scientific">Amborella trichopoda</name>
    <dbReference type="NCBI Taxonomy" id="13333"/>
    <lineage>
        <taxon>Eukaryota</taxon>
        <taxon>Viridiplantae</taxon>
        <taxon>Streptophyta</taxon>
        <taxon>Embryophyta</taxon>
        <taxon>Tracheophyta</taxon>
        <taxon>Spermatophyta</taxon>
        <taxon>Magnoliopsida</taxon>
        <taxon>Amborellales</taxon>
        <taxon>Amborellaceae</taxon>
        <taxon>Amborella</taxon>
    </lineage>
</organism>
<dbReference type="STRING" id="13333.U5D8Z7"/>
<dbReference type="Gene3D" id="3.30.1460.20">
    <property type="match status" value="2"/>
</dbReference>
<dbReference type="HOGENOM" id="CLU_059439_0_0_1"/>
<dbReference type="GO" id="GO:0034314">
    <property type="term" value="P:Arp2/3 complex-mediated actin nucleation"/>
    <property type="evidence" value="ECO:0000318"/>
    <property type="project" value="GO_Central"/>
</dbReference>
<gene>
    <name evidence="7" type="ORF">AMTR_s00067p00202620</name>
</gene>
<dbReference type="EMBL" id="KI392078">
    <property type="protein sequence ID" value="ERN18954.1"/>
    <property type="molecule type" value="Genomic_DNA"/>
</dbReference>
<evidence type="ECO:0000256" key="6">
    <source>
        <dbReference type="RuleBase" id="RU364015"/>
    </source>
</evidence>
<comment type="function">
    <text evidence="6">Functions as actin-binding component of the Arp2/3 complex which is involved in regulation of actin polymerization and together with an activating nucleation-promoting factor (NPF) mediates the formation of branched actin networks.</text>
</comment>